<dbReference type="EMBL" id="CAJNOJ010000139">
    <property type="protein sequence ID" value="CAF1184162.1"/>
    <property type="molecule type" value="Genomic_DNA"/>
</dbReference>
<feature type="domain" description="Cupin type-1" evidence="7">
    <location>
        <begin position="228"/>
        <end position="374"/>
    </location>
</feature>
<keyword evidence="6" id="KW-0812">Transmembrane</keyword>
<keyword evidence="6" id="KW-0472">Membrane</keyword>
<dbReference type="InterPro" id="IPR011051">
    <property type="entry name" value="RmlC_Cupin_sf"/>
</dbReference>
<evidence type="ECO:0000256" key="6">
    <source>
        <dbReference type="SAM" id="Phobius"/>
    </source>
</evidence>
<organism evidence="8 11">
    <name type="scientific">Adineta ricciae</name>
    <name type="common">Rotifer</name>
    <dbReference type="NCBI Taxonomy" id="249248"/>
    <lineage>
        <taxon>Eukaryota</taxon>
        <taxon>Metazoa</taxon>
        <taxon>Spiralia</taxon>
        <taxon>Gnathifera</taxon>
        <taxon>Rotifera</taxon>
        <taxon>Eurotatoria</taxon>
        <taxon>Bdelloidea</taxon>
        <taxon>Adinetida</taxon>
        <taxon>Adinetidae</taxon>
        <taxon>Adineta</taxon>
    </lineage>
</organism>
<dbReference type="PANTHER" id="PTHR31238">
    <property type="entry name" value="GERMIN-LIKE PROTEIN SUBFAMILY 3 MEMBER 3"/>
    <property type="match status" value="1"/>
</dbReference>
<keyword evidence="10" id="KW-1185">Reference proteome</keyword>
<evidence type="ECO:0000256" key="5">
    <source>
        <dbReference type="ARBA" id="ARBA00023211"/>
    </source>
</evidence>
<comment type="caution">
    <text evidence="8">The sequence shown here is derived from an EMBL/GenBank/DDBJ whole genome shotgun (WGS) entry which is preliminary data.</text>
</comment>
<proteinExistence type="inferred from homology"/>
<gene>
    <name evidence="8" type="ORF">EDS130_LOCUS24420</name>
    <name evidence="9" type="ORF">XAT740_LOCUS40708</name>
</gene>
<dbReference type="InterPro" id="IPR006045">
    <property type="entry name" value="Cupin_1"/>
</dbReference>
<evidence type="ECO:0000313" key="9">
    <source>
        <dbReference type="EMBL" id="CAF1519568.1"/>
    </source>
</evidence>
<evidence type="ECO:0000313" key="8">
    <source>
        <dbReference type="EMBL" id="CAF1184162.1"/>
    </source>
</evidence>
<feature type="transmembrane region" description="Helical" evidence="6">
    <location>
        <begin position="21"/>
        <end position="45"/>
    </location>
</feature>
<dbReference type="SUPFAM" id="SSF51182">
    <property type="entry name" value="RmlC-like cupins"/>
    <property type="match status" value="1"/>
</dbReference>
<evidence type="ECO:0000256" key="4">
    <source>
        <dbReference type="ARBA" id="ARBA00022723"/>
    </source>
</evidence>
<dbReference type="Pfam" id="PF00190">
    <property type="entry name" value="Cupin_1"/>
    <property type="match status" value="1"/>
</dbReference>
<evidence type="ECO:0000313" key="10">
    <source>
        <dbReference type="Proteomes" id="UP000663828"/>
    </source>
</evidence>
<dbReference type="Proteomes" id="UP000663828">
    <property type="component" value="Unassembled WGS sequence"/>
</dbReference>
<dbReference type="InterPro" id="IPR001929">
    <property type="entry name" value="Germin"/>
</dbReference>
<accession>A0A814V7F9</accession>
<reference evidence="8" key="1">
    <citation type="submission" date="2021-02" db="EMBL/GenBank/DDBJ databases">
        <authorList>
            <person name="Nowell W R."/>
        </authorList>
    </citation>
    <scope>NUCLEOTIDE SEQUENCE</scope>
</reference>
<comment type="similarity">
    <text evidence="2">Belongs to the germin family.</text>
</comment>
<dbReference type="PRINTS" id="PR00325">
    <property type="entry name" value="GERMIN"/>
</dbReference>
<comment type="subcellular location">
    <subcellularLocation>
        <location evidence="1">Secreted</location>
    </subcellularLocation>
</comment>
<evidence type="ECO:0000313" key="11">
    <source>
        <dbReference type="Proteomes" id="UP000663852"/>
    </source>
</evidence>
<dbReference type="SMART" id="SM00835">
    <property type="entry name" value="Cupin_1"/>
    <property type="match status" value="1"/>
</dbReference>
<dbReference type="GO" id="GO:0030145">
    <property type="term" value="F:manganese ion binding"/>
    <property type="evidence" value="ECO:0007669"/>
    <property type="project" value="InterPro"/>
</dbReference>
<keyword evidence="6" id="KW-1133">Transmembrane helix</keyword>
<keyword evidence="5" id="KW-0464">Manganese</keyword>
<evidence type="ECO:0000256" key="1">
    <source>
        <dbReference type="ARBA" id="ARBA00004613"/>
    </source>
</evidence>
<dbReference type="CDD" id="cd02241">
    <property type="entry name" value="cupin_OxOx"/>
    <property type="match status" value="1"/>
</dbReference>
<keyword evidence="3" id="KW-0964">Secreted</keyword>
<dbReference type="Gene3D" id="2.60.120.10">
    <property type="entry name" value="Jelly Rolls"/>
    <property type="match status" value="1"/>
</dbReference>
<dbReference type="Proteomes" id="UP000663852">
    <property type="component" value="Unassembled WGS sequence"/>
</dbReference>
<dbReference type="SMR" id="A0A814V7F9"/>
<sequence length="399" mass="43848">MAIIAKRNESQQIPWLPSVGVCCGLSVIAFAIAATIVLGLIPVYLSTKSIDMTITNPLVIAYRSNMINGSRLTIGQITALTRSFRRALHLQGMTNLGAEFAPLNVSSTHRRKRANGLYTDSITGDLLNVQFSLRYSIDYDNRNCENQVIEQARVHISRLYTVFTLPISFTNGYTYLVQLRFCGAPSLSITQQCFSSDESANVCETNACHTPLTRLQNSNRYTSSDYIRNLLNSDYWIRTPGGNVSYFNLSTTPALANIGIAFSIAMLEPCGVILPHIHPRGSKGIYMISGISLLVGFVQENRAQVVLNEIQVGYATLIPRGAIHFVQNLGCTSSVQIDAYNNADPGLLTLGLNMFRFPDSVLSAAFGQTEDFIINLKRAIPAYPLDVNKACRTKCGLPT</sequence>
<dbReference type="EMBL" id="CAJNOR010004664">
    <property type="protein sequence ID" value="CAF1519568.1"/>
    <property type="molecule type" value="Genomic_DNA"/>
</dbReference>
<protein>
    <recommendedName>
        <fullName evidence="7">Cupin type-1 domain-containing protein</fullName>
    </recommendedName>
</protein>
<evidence type="ECO:0000256" key="3">
    <source>
        <dbReference type="ARBA" id="ARBA00022525"/>
    </source>
</evidence>
<dbReference type="InterPro" id="IPR014710">
    <property type="entry name" value="RmlC-like_jellyroll"/>
</dbReference>
<evidence type="ECO:0000256" key="2">
    <source>
        <dbReference type="ARBA" id="ARBA00007456"/>
    </source>
</evidence>
<dbReference type="AlphaFoldDB" id="A0A814V7F9"/>
<keyword evidence="4" id="KW-0479">Metal-binding</keyword>
<evidence type="ECO:0000259" key="7">
    <source>
        <dbReference type="SMART" id="SM00835"/>
    </source>
</evidence>
<dbReference type="GO" id="GO:0005576">
    <property type="term" value="C:extracellular region"/>
    <property type="evidence" value="ECO:0007669"/>
    <property type="project" value="UniProtKB-SubCell"/>
</dbReference>
<dbReference type="OrthoDB" id="1921208at2759"/>
<name>A0A814V7F9_ADIRI</name>